<protein>
    <submittedName>
        <fullName evidence="1">Uncharacterized protein</fullName>
    </submittedName>
</protein>
<reference evidence="1 2" key="1">
    <citation type="submission" date="2021-01" db="EMBL/GenBank/DDBJ databases">
        <title>Whole genome shotgun sequence of Actinoplanes couchii NBRC 106145.</title>
        <authorList>
            <person name="Komaki H."/>
            <person name="Tamura T."/>
        </authorList>
    </citation>
    <scope>NUCLEOTIDE SEQUENCE [LARGE SCALE GENOMIC DNA]</scope>
    <source>
        <strain evidence="1 2">NBRC 106145</strain>
    </source>
</reference>
<keyword evidence="2" id="KW-1185">Reference proteome</keyword>
<accession>A0ABQ3XJH2</accession>
<dbReference type="EMBL" id="BOMG01000086">
    <property type="protein sequence ID" value="GID58652.1"/>
    <property type="molecule type" value="Genomic_DNA"/>
</dbReference>
<sequence length="348" mass="36821">MQLVSGVGEPPPELIGDGGHAEQLGYRFLLGGVQYRHGVTRVSVLGSWAVAGQDDRVPVSEVVQRLILDPDFWTGGLTGDDDLPATVRVSFPVVADYALVLDIDLPSGDRTLGLRLPSSTEPVQLGWAPAGGPYPAALRWWELESFARVIALDDPTLPHPGVVVALLSPFVPAGPEDDPGGIAAVREAAYRSLVREVPVVEPAGPEQAPLPLFTGEHWWPAPPVPSPQVLDEATIAALSAPAFASLQVRVGERFPHEDLAFLVRRTDAALASVPDLLGWTGAGPLAREIVRSADLSVVPALLGVLSDAGCDHPTVLDALSEPLVALEAYWMVETLAGAEPGTLLRRHA</sequence>
<gene>
    <name evidence="1" type="ORF">Aco03nite_070560</name>
</gene>
<evidence type="ECO:0000313" key="1">
    <source>
        <dbReference type="EMBL" id="GID58652.1"/>
    </source>
</evidence>
<evidence type="ECO:0000313" key="2">
    <source>
        <dbReference type="Proteomes" id="UP000612282"/>
    </source>
</evidence>
<organism evidence="1 2">
    <name type="scientific">Actinoplanes couchii</name>
    <dbReference type="NCBI Taxonomy" id="403638"/>
    <lineage>
        <taxon>Bacteria</taxon>
        <taxon>Bacillati</taxon>
        <taxon>Actinomycetota</taxon>
        <taxon>Actinomycetes</taxon>
        <taxon>Micromonosporales</taxon>
        <taxon>Micromonosporaceae</taxon>
        <taxon>Actinoplanes</taxon>
    </lineage>
</organism>
<comment type="caution">
    <text evidence="1">The sequence shown here is derived from an EMBL/GenBank/DDBJ whole genome shotgun (WGS) entry which is preliminary data.</text>
</comment>
<dbReference type="Proteomes" id="UP000612282">
    <property type="component" value="Unassembled WGS sequence"/>
</dbReference>
<name>A0ABQ3XJH2_9ACTN</name>
<proteinExistence type="predicted"/>